<dbReference type="EMBL" id="VGIR01000030">
    <property type="protein sequence ID" value="MBM3331457.1"/>
    <property type="molecule type" value="Genomic_DNA"/>
</dbReference>
<name>A0A937XE21_UNCW3</name>
<dbReference type="SUPFAM" id="SSF53756">
    <property type="entry name" value="UDP-Glycosyltransferase/glycogen phosphorylase"/>
    <property type="match status" value="1"/>
</dbReference>
<evidence type="ECO:0000313" key="3">
    <source>
        <dbReference type="EMBL" id="MBM3331457.1"/>
    </source>
</evidence>
<evidence type="ECO:0000313" key="4">
    <source>
        <dbReference type="Proteomes" id="UP000779900"/>
    </source>
</evidence>
<comment type="caution">
    <text evidence="3">The sequence shown here is derived from an EMBL/GenBank/DDBJ whole genome shotgun (WGS) entry which is preliminary data.</text>
</comment>
<dbReference type="InterPro" id="IPR001296">
    <property type="entry name" value="Glyco_trans_1"/>
</dbReference>
<evidence type="ECO:0000259" key="2">
    <source>
        <dbReference type="Pfam" id="PF00534"/>
    </source>
</evidence>
<evidence type="ECO:0000256" key="1">
    <source>
        <dbReference type="ARBA" id="ARBA00022679"/>
    </source>
</evidence>
<reference evidence="3" key="1">
    <citation type="submission" date="2019-03" db="EMBL/GenBank/DDBJ databases">
        <title>Lake Tanganyika Metagenome-Assembled Genomes (MAGs).</title>
        <authorList>
            <person name="Tran P."/>
        </authorList>
    </citation>
    <scope>NUCLEOTIDE SEQUENCE</scope>
    <source>
        <strain evidence="3">K_DeepCast_150m_m2_040</strain>
    </source>
</reference>
<dbReference type="PANTHER" id="PTHR46401">
    <property type="entry name" value="GLYCOSYLTRANSFERASE WBBK-RELATED"/>
    <property type="match status" value="1"/>
</dbReference>
<dbReference type="AlphaFoldDB" id="A0A937XE21"/>
<dbReference type="Gene3D" id="3.40.50.2000">
    <property type="entry name" value="Glycogen Phosphorylase B"/>
    <property type="match status" value="2"/>
</dbReference>
<sequence>MRLLIYGDIGGSGGFVRHCKGLLGTGAIPSDMDIYFVCSTQFYEKLGRLDDGVRVITHHWPASRTRLKRYLWHLWAYPRLVRRLRPDVEFFPSGQLRVYLRKSVAVTMCRNLLPFDRAELEHYRGTPEYELFLRYRRNHAASFRRSAGVIFVSRHSREVVTSQVSGIRMSTVVPHGLDEAFRIQESRSYDIGSVVTVLYVSYLYHYKHGPELVRAVGLTRNQTGLNVRLRLVGGVSTSAAGPLERAIRQENAGGHVELIGPLDTKALLPEYRNADIFVFASSCECFPNTLLEAMGARLPIASSDRVGLPDILRDAGVYFDPESPESIAGTLTSLATNEEKRRICGQKAYERSIDFTWKRCAEETFAFLRRVWEDSQ</sequence>
<dbReference type="GO" id="GO:0009103">
    <property type="term" value="P:lipopolysaccharide biosynthetic process"/>
    <property type="evidence" value="ECO:0007669"/>
    <property type="project" value="TreeGrafter"/>
</dbReference>
<dbReference type="GO" id="GO:0016757">
    <property type="term" value="F:glycosyltransferase activity"/>
    <property type="evidence" value="ECO:0007669"/>
    <property type="project" value="InterPro"/>
</dbReference>
<dbReference type="Proteomes" id="UP000779900">
    <property type="component" value="Unassembled WGS sequence"/>
</dbReference>
<gene>
    <name evidence="3" type="ORF">FJY68_06340</name>
</gene>
<accession>A0A937XE21</accession>
<protein>
    <submittedName>
        <fullName evidence="3">Glycosyltransferase family 4 protein</fullName>
    </submittedName>
</protein>
<dbReference type="PANTHER" id="PTHR46401:SF2">
    <property type="entry name" value="GLYCOSYLTRANSFERASE WBBK-RELATED"/>
    <property type="match status" value="1"/>
</dbReference>
<feature type="domain" description="Glycosyl transferase family 1" evidence="2">
    <location>
        <begin position="196"/>
        <end position="351"/>
    </location>
</feature>
<dbReference type="Pfam" id="PF00534">
    <property type="entry name" value="Glycos_transf_1"/>
    <property type="match status" value="1"/>
</dbReference>
<keyword evidence="1" id="KW-0808">Transferase</keyword>
<organism evidence="3 4">
    <name type="scientific">candidate division WOR-3 bacterium</name>
    <dbReference type="NCBI Taxonomy" id="2052148"/>
    <lineage>
        <taxon>Bacteria</taxon>
        <taxon>Bacteria division WOR-3</taxon>
    </lineage>
</organism>
<proteinExistence type="predicted"/>